<dbReference type="PROSITE" id="PS50082">
    <property type="entry name" value="WD_REPEATS_2"/>
    <property type="match status" value="2"/>
</dbReference>
<dbReference type="InterPro" id="IPR015943">
    <property type="entry name" value="WD40/YVTN_repeat-like_dom_sf"/>
</dbReference>
<feature type="repeat" description="WD" evidence="3">
    <location>
        <begin position="1497"/>
        <end position="1528"/>
    </location>
</feature>
<feature type="domain" description="EML-like second beta-propeller" evidence="4">
    <location>
        <begin position="1255"/>
        <end position="1528"/>
    </location>
</feature>
<dbReference type="PANTHER" id="PTHR13720">
    <property type="entry name" value="WD-40 REPEAT PROTEIN"/>
    <property type="match status" value="1"/>
</dbReference>
<dbReference type="SUPFAM" id="SSF50978">
    <property type="entry name" value="WD40 repeat-like"/>
    <property type="match status" value="4"/>
</dbReference>
<protein>
    <submittedName>
        <fullName evidence="5">Microtubule-associated protein</fullName>
    </submittedName>
</protein>
<accession>A0ABR1FXT2</accession>
<dbReference type="InterPro" id="IPR005108">
    <property type="entry name" value="HELP"/>
</dbReference>
<dbReference type="Pfam" id="PF23414">
    <property type="entry name" value="Beta-prop_EML_2"/>
    <property type="match status" value="2"/>
</dbReference>
<evidence type="ECO:0000256" key="3">
    <source>
        <dbReference type="PROSITE-ProRule" id="PRU00221"/>
    </source>
</evidence>
<evidence type="ECO:0000259" key="4">
    <source>
        <dbReference type="Pfam" id="PF23414"/>
    </source>
</evidence>
<dbReference type="Gene3D" id="2.130.10.10">
    <property type="entry name" value="YVTN repeat-like/Quinoprotein amine dehydrogenase"/>
    <property type="match status" value="5"/>
</dbReference>
<dbReference type="Proteomes" id="UP001363151">
    <property type="component" value="Unassembled WGS sequence"/>
</dbReference>
<dbReference type="EMBL" id="JBBJCI010000207">
    <property type="protein sequence ID" value="KAK7240999.1"/>
    <property type="molecule type" value="Genomic_DNA"/>
</dbReference>
<feature type="domain" description="EML-like second beta-propeller" evidence="4">
    <location>
        <begin position="584"/>
        <end position="861"/>
    </location>
</feature>
<proteinExistence type="predicted"/>
<evidence type="ECO:0000313" key="5">
    <source>
        <dbReference type="EMBL" id="KAK7240999.1"/>
    </source>
</evidence>
<organism evidence="5 6">
    <name type="scientific">Aureococcus anophagefferens</name>
    <name type="common">Harmful bloom alga</name>
    <dbReference type="NCBI Taxonomy" id="44056"/>
    <lineage>
        <taxon>Eukaryota</taxon>
        <taxon>Sar</taxon>
        <taxon>Stramenopiles</taxon>
        <taxon>Ochrophyta</taxon>
        <taxon>Pelagophyceae</taxon>
        <taxon>Pelagomonadales</taxon>
        <taxon>Pelagomonadaceae</taxon>
        <taxon>Aureococcus</taxon>
    </lineage>
</organism>
<dbReference type="Pfam" id="PF03451">
    <property type="entry name" value="HELP"/>
    <property type="match status" value="1"/>
</dbReference>
<keyword evidence="1 3" id="KW-0853">WD repeat</keyword>
<keyword evidence="2" id="KW-0677">Repeat</keyword>
<dbReference type="InterPro" id="IPR055442">
    <property type="entry name" value="Beta-prop_EML-like_2nd"/>
</dbReference>
<name>A0ABR1FXT2_AURAN</name>
<reference evidence="5 6" key="1">
    <citation type="submission" date="2024-03" db="EMBL/GenBank/DDBJ databases">
        <title>Aureococcus anophagefferens CCMP1851 and Kratosvirus quantuckense: Draft genome of a second virus-susceptible host strain in the model system.</title>
        <authorList>
            <person name="Chase E."/>
            <person name="Truchon A.R."/>
            <person name="Schepens W."/>
            <person name="Wilhelm S.W."/>
        </authorList>
    </citation>
    <scope>NUCLEOTIDE SEQUENCE [LARGE SCALE GENOMIC DNA]</scope>
    <source>
        <strain evidence="5 6">CCMP1851</strain>
    </source>
</reference>
<dbReference type="InterPro" id="IPR036322">
    <property type="entry name" value="WD40_repeat_dom_sf"/>
</dbReference>
<keyword evidence="6" id="KW-1185">Reference proteome</keyword>
<dbReference type="PANTHER" id="PTHR13720:SF33">
    <property type="entry name" value="HELP DOMAIN-CONTAINING PROTEIN"/>
    <property type="match status" value="1"/>
</dbReference>
<evidence type="ECO:0000256" key="1">
    <source>
        <dbReference type="ARBA" id="ARBA00022574"/>
    </source>
</evidence>
<comment type="caution">
    <text evidence="5">The sequence shown here is derived from an EMBL/GenBank/DDBJ whole genome shotgun (WGS) entry which is preliminary data.</text>
</comment>
<feature type="repeat" description="WD" evidence="3">
    <location>
        <begin position="670"/>
        <end position="702"/>
    </location>
</feature>
<dbReference type="SMART" id="SM00320">
    <property type="entry name" value="WD40"/>
    <property type="match status" value="16"/>
</dbReference>
<gene>
    <name evidence="5" type="ORF">SO694_00054128</name>
</gene>
<dbReference type="InterPro" id="IPR050630">
    <property type="entry name" value="WD_repeat_EMAP"/>
</dbReference>
<dbReference type="InterPro" id="IPR001680">
    <property type="entry name" value="WD40_rpt"/>
</dbReference>
<evidence type="ECO:0000313" key="6">
    <source>
        <dbReference type="Proteomes" id="UP001363151"/>
    </source>
</evidence>
<sequence>MDFAEGAPLLQVGTVDLDLAIISSEDASSPAPDAAKDVAWQTATCPVAYGYKGVVSSLYFATPADAGVVAAAPALGLCAVGDQFGSVDLLPYPCLDKSGFQSSAGHGPGLCGVAFLTGETNGLLSGGASDGCVFQWVLDVDERVDEADAADAADAPPPDDDEEVVVDYKAEDDETLVDGIDLEIEDRSDKFKAVRGDVVAKLFELEDVDPEAEDAVDKFDATAPFKDTVVAPAAEPYLGPAVTNDDLVLDWVHGYAGQKMTSNVRYNVSGDVVYPAACVGIVLDKTKRSQRHMLRHTDVITATAMHPLGELCATAQVGDAPTVVVWNTLDGVVQRTFFLNAGSRACSALAFSADGKYLACAAQNDDHDVSVFDWDDGALARAGPTGGKKVLSMAFNAAGTKLVYGAVDSFGVASLVGRGVCVKRGIFGAAARRQTVPACGWITSGEGVEEAVIGTASGGVFKLDGRAIGSGEKMHSGPVTSIFTCPVLPGAEDGPETSAVALVTGGYDGKVKLLTPELEMKMEFDLGRPDYDAVVSSVASACLNVDRRKVLVGTKGSEIYELSTLDESDVNKGALVTGHCRGKLAAVAAHPILGELATVGDDMTLRTWDLAAKKQLRALKLEECSRALNFMPNGHLIGLGLGAEEAASSKTGVVLVVSTLKPSLEVVKELKDTTAAITCIKFSPDGEAMCAGAADMKIYVYDTLNNFVLKATCVGHTEPPRTLDFTENSASVMSCSSGPQFECVVHDAKSGDVQGDGLSEQANEPWDAWTSTIGWGVLGAYPAFSKTDDLTSCSRSFDKELLATSDDYGTVNLYRWPCVAPGAPAKTFVGHGPRVAMVRFTPKSDFLASAGETDRCLFQWSRKRNVGPEKASLDDEAAAALAASLAPVGLAPPPEAPEATWKDEVLPPSEDPTAVDAPARAPVLQFAYGVPTTKESVGYNAKGGVTYAAGRLVVAYDGKAHKQVFYEGCTKPISAFAVSADGAYCAAGEWDSVAPLKILDACTLVEVASLPPRLRGAMTRLAFSPCGKFVAAVGTGFGKAQTVCVWSSPRGDWTDGAHLASTPCALYACAFLAFGTAACASAFDVAVGGVGAAVGTPDVVFLKLRGRNLVAADTCVPEGGLGAYLCGVCCGDALLAGTQGGMLEKWTQKSAAHAGLVTRVACETAHGGGAACATATTENRCVTGGADGWVKVWATADLQILSSYFLGEAPVRGVACDLKFLRVAATTANALLHEVVTDSGKACVLLEGEERGARGLAVHEGTFASCGDAGLLRLWDLATDRKLCDYDVGFAARACAFSPSGQHLCVGVGSGAPALDVDGRFVVLDVIKDEATGGYSLAKIAEGHNAKAHVTCAAYSPDGSVLALGSADNIVYLYTVSGLTPYELFAVFDKHDAPVLQLDFSADSKYVRAVSTSLQLLACSCLSGEEVPLNTLNDVAWATETVCVGYEKICLWPDEPDGDPVVATARRADTMASATLNGALKVQAYPCIDPDAAVVSVHAHGGPVSCLNYASENALLSSGSLDSLVLKWAPTPAVKVELPPVVDDAEDA</sequence>
<evidence type="ECO:0000256" key="2">
    <source>
        <dbReference type="ARBA" id="ARBA00022737"/>
    </source>
</evidence>